<protein>
    <submittedName>
        <fullName evidence="1">Uncharacterized protein</fullName>
    </submittedName>
</protein>
<gene>
    <name evidence="1" type="ORF">TNIN_199651</name>
</gene>
<keyword evidence="2" id="KW-1185">Reference proteome</keyword>
<evidence type="ECO:0000313" key="2">
    <source>
        <dbReference type="Proteomes" id="UP000886998"/>
    </source>
</evidence>
<dbReference type="Proteomes" id="UP000886998">
    <property type="component" value="Unassembled WGS sequence"/>
</dbReference>
<accession>A0A8X7C5S7</accession>
<evidence type="ECO:0000313" key="1">
    <source>
        <dbReference type="EMBL" id="GFY55008.1"/>
    </source>
</evidence>
<dbReference type="EMBL" id="BMAV01010129">
    <property type="protein sequence ID" value="GFY55008.1"/>
    <property type="molecule type" value="Genomic_DNA"/>
</dbReference>
<sequence>MYRTRCGAVADEVINHQIHYKSEMNRLTFLEASKRSKVNGFNGGQVQNLALRRFTPKKAMEIYFTVQQIKSVEKTRSFDFTS</sequence>
<name>A0A8X7C5S7_9ARAC</name>
<comment type="caution">
    <text evidence="1">The sequence shown here is derived from an EMBL/GenBank/DDBJ whole genome shotgun (WGS) entry which is preliminary data.</text>
</comment>
<proteinExistence type="predicted"/>
<dbReference type="AlphaFoldDB" id="A0A8X7C5S7"/>
<organism evidence="1 2">
    <name type="scientific">Trichonephila inaurata madagascariensis</name>
    <dbReference type="NCBI Taxonomy" id="2747483"/>
    <lineage>
        <taxon>Eukaryota</taxon>
        <taxon>Metazoa</taxon>
        <taxon>Ecdysozoa</taxon>
        <taxon>Arthropoda</taxon>
        <taxon>Chelicerata</taxon>
        <taxon>Arachnida</taxon>
        <taxon>Araneae</taxon>
        <taxon>Araneomorphae</taxon>
        <taxon>Entelegynae</taxon>
        <taxon>Araneoidea</taxon>
        <taxon>Nephilidae</taxon>
        <taxon>Trichonephila</taxon>
        <taxon>Trichonephila inaurata</taxon>
    </lineage>
</organism>
<reference evidence="1" key="1">
    <citation type="submission" date="2020-08" db="EMBL/GenBank/DDBJ databases">
        <title>Multicomponent nature underlies the extraordinary mechanical properties of spider dragline silk.</title>
        <authorList>
            <person name="Kono N."/>
            <person name="Nakamura H."/>
            <person name="Mori M."/>
            <person name="Yoshida Y."/>
            <person name="Ohtoshi R."/>
            <person name="Malay A.D."/>
            <person name="Moran D.A.P."/>
            <person name="Tomita M."/>
            <person name="Numata K."/>
            <person name="Arakawa K."/>
        </authorList>
    </citation>
    <scope>NUCLEOTIDE SEQUENCE</scope>
</reference>